<keyword evidence="4" id="KW-1185">Reference proteome</keyword>
<dbReference type="Proteomes" id="UP001054821">
    <property type="component" value="Chromosome 2"/>
</dbReference>
<name>A0AAD4WJP7_PRUDU</name>
<feature type="region of interest" description="Disordered" evidence="1">
    <location>
        <begin position="62"/>
        <end position="123"/>
    </location>
</feature>
<organism evidence="3 4">
    <name type="scientific">Prunus dulcis</name>
    <name type="common">Almond</name>
    <name type="synonym">Amygdalus dulcis</name>
    <dbReference type="NCBI Taxonomy" id="3755"/>
    <lineage>
        <taxon>Eukaryota</taxon>
        <taxon>Viridiplantae</taxon>
        <taxon>Streptophyta</taxon>
        <taxon>Embryophyta</taxon>
        <taxon>Tracheophyta</taxon>
        <taxon>Spermatophyta</taxon>
        <taxon>Magnoliopsida</taxon>
        <taxon>eudicotyledons</taxon>
        <taxon>Gunneridae</taxon>
        <taxon>Pentapetalae</taxon>
        <taxon>rosids</taxon>
        <taxon>fabids</taxon>
        <taxon>Rosales</taxon>
        <taxon>Rosaceae</taxon>
        <taxon>Amygdaloideae</taxon>
        <taxon>Amygdaleae</taxon>
        <taxon>Prunus</taxon>
    </lineage>
</organism>
<dbReference type="Pfam" id="PF00078">
    <property type="entry name" value="RVT_1"/>
    <property type="match status" value="1"/>
</dbReference>
<evidence type="ECO:0000313" key="4">
    <source>
        <dbReference type="Proteomes" id="UP001054821"/>
    </source>
</evidence>
<dbReference type="PANTHER" id="PTHR24559">
    <property type="entry name" value="TRANSPOSON TY3-I GAG-POL POLYPROTEIN"/>
    <property type="match status" value="1"/>
</dbReference>
<dbReference type="InterPro" id="IPR000477">
    <property type="entry name" value="RT_dom"/>
</dbReference>
<reference evidence="3 4" key="1">
    <citation type="journal article" date="2022" name="G3 (Bethesda)">
        <title>Whole-genome sequence and methylome profiling of the almond [Prunus dulcis (Mill.) D.A. Webb] cultivar 'Nonpareil'.</title>
        <authorList>
            <person name="D'Amico-Willman K.M."/>
            <person name="Ouma W.Z."/>
            <person name="Meulia T."/>
            <person name="Sideli G.M."/>
            <person name="Gradziel T.M."/>
            <person name="Fresnedo-Ramirez J."/>
        </authorList>
    </citation>
    <scope>NUCLEOTIDE SEQUENCE [LARGE SCALE GENOMIC DNA]</scope>
    <source>
        <strain evidence="3">Clone GOH B32 T37-40</strain>
    </source>
</reference>
<dbReference type="EMBL" id="JAJFAZ020000002">
    <property type="protein sequence ID" value="KAI5343307.1"/>
    <property type="molecule type" value="Genomic_DNA"/>
</dbReference>
<comment type="caution">
    <text evidence="3">The sequence shown here is derived from an EMBL/GenBank/DDBJ whole genome shotgun (WGS) entry which is preliminary data.</text>
</comment>
<dbReference type="SUPFAM" id="SSF56672">
    <property type="entry name" value="DNA/RNA polymerases"/>
    <property type="match status" value="1"/>
</dbReference>
<evidence type="ECO:0000313" key="3">
    <source>
        <dbReference type="EMBL" id="KAI5343307.1"/>
    </source>
</evidence>
<dbReference type="AlphaFoldDB" id="A0AAD4WJP7"/>
<evidence type="ECO:0000256" key="1">
    <source>
        <dbReference type="SAM" id="MobiDB-lite"/>
    </source>
</evidence>
<dbReference type="Gene3D" id="3.30.70.270">
    <property type="match status" value="1"/>
</dbReference>
<dbReference type="InterPro" id="IPR043128">
    <property type="entry name" value="Rev_trsase/Diguanyl_cyclase"/>
</dbReference>
<accession>A0AAD4WJP7</accession>
<dbReference type="InterPro" id="IPR043502">
    <property type="entry name" value="DNA/RNA_pol_sf"/>
</dbReference>
<gene>
    <name evidence="3" type="ORF">L3X38_011183</name>
</gene>
<dbReference type="InterPro" id="IPR053134">
    <property type="entry name" value="RNA-dir_DNA_polymerase"/>
</dbReference>
<protein>
    <recommendedName>
        <fullName evidence="2">Reverse transcriptase domain-containing protein</fullName>
    </recommendedName>
</protein>
<evidence type="ECO:0000259" key="2">
    <source>
        <dbReference type="Pfam" id="PF00078"/>
    </source>
</evidence>
<proteinExistence type="predicted"/>
<feature type="domain" description="Reverse transcriptase" evidence="2">
    <location>
        <begin position="1"/>
        <end position="52"/>
    </location>
</feature>
<dbReference type="PANTHER" id="PTHR24559:SF431">
    <property type="entry name" value="RNA-DIRECTED DNA POLYMERASE HOMOLOG"/>
    <property type="match status" value="1"/>
</dbReference>
<sequence length="172" mass="19120">MPFGLKNVGATYQRLVNKIFKEQIGKTMEVYVDDMLVKVPKRADHIENLASHSACSAIALHDERDSKSDGQSSGPQPIPIEINRQVQTTLQSFEERTKRQMGLGVRSSFPESEDLPHLTSPPLLSKPVPSEDLFAYLAVSNSTVRSALIREELGAQHPVFYTSKALLDAETR</sequence>